<dbReference type="SUPFAM" id="SSF52540">
    <property type="entry name" value="P-loop containing nucleoside triphosphate hydrolases"/>
    <property type="match status" value="1"/>
</dbReference>
<dbReference type="SMART" id="SM00382">
    <property type="entry name" value="AAA"/>
    <property type="match status" value="1"/>
</dbReference>
<evidence type="ECO:0000256" key="3">
    <source>
        <dbReference type="ARBA" id="ARBA00022840"/>
    </source>
</evidence>
<evidence type="ECO:0000256" key="1">
    <source>
        <dbReference type="ARBA" id="ARBA00022448"/>
    </source>
</evidence>
<dbReference type="RefSeq" id="WP_012201574.1">
    <property type="nucleotide sequence ID" value="NC_010001.1"/>
</dbReference>
<evidence type="ECO:0000256" key="2">
    <source>
        <dbReference type="ARBA" id="ARBA00022741"/>
    </source>
</evidence>
<dbReference type="Proteomes" id="UP000000370">
    <property type="component" value="Chromosome"/>
</dbReference>
<evidence type="ECO:0000313" key="6">
    <source>
        <dbReference type="Proteomes" id="UP000000370"/>
    </source>
</evidence>
<sequence>MIASNKVIQLKSVNKLYKKGNVIALNDVSCEICEGELVGVLGRNGAGKSTMFKIIAGVLSDYSGKCEVFGNQSNRGNANVVSYLPETRGLNGRKDALEHLVDMVSFKGIDRKKSKKNVLFWLEKFNMLDYQNSRIDSLSKGNQQKLQLITSIACNPKILILDEPFSGLDPITVDFFWKILLELKANGTTIIFSTHIFDDKMLECDKFIFIVKGEIKENGTLQQLNEKYPMVLELENDSLAIEMIKNKYGDENVKLANGVLFIYIENESQAREIFDILSDKFSKRFYIRYMSLGEIFRKVNGIKNE</sequence>
<evidence type="ECO:0000313" key="5">
    <source>
        <dbReference type="EMBL" id="ABX43926.1"/>
    </source>
</evidence>
<dbReference type="AlphaFoldDB" id="A9KIR3"/>
<dbReference type="PANTHER" id="PTHR42939:SF1">
    <property type="entry name" value="ABC TRANSPORTER ATP-BINDING PROTEIN ALBC-RELATED"/>
    <property type="match status" value="1"/>
</dbReference>
<protein>
    <submittedName>
        <fullName evidence="5">ABC transporter related</fullName>
    </submittedName>
</protein>
<proteinExistence type="predicted"/>
<organism evidence="5 6">
    <name type="scientific">Lachnoclostridium phytofermentans (strain ATCC 700394 / DSM 18823 / ISDg)</name>
    <name type="common">Clostridium phytofermentans</name>
    <dbReference type="NCBI Taxonomy" id="357809"/>
    <lineage>
        <taxon>Bacteria</taxon>
        <taxon>Bacillati</taxon>
        <taxon>Bacillota</taxon>
        <taxon>Clostridia</taxon>
        <taxon>Lachnospirales</taxon>
        <taxon>Lachnospiraceae</taxon>
    </lineage>
</organism>
<keyword evidence="1" id="KW-0813">Transport</keyword>
<dbReference type="PROSITE" id="PS50893">
    <property type="entry name" value="ABC_TRANSPORTER_2"/>
    <property type="match status" value="1"/>
</dbReference>
<dbReference type="GO" id="GO:0016887">
    <property type="term" value="F:ATP hydrolysis activity"/>
    <property type="evidence" value="ECO:0007669"/>
    <property type="project" value="InterPro"/>
</dbReference>
<dbReference type="EMBL" id="CP000885">
    <property type="protein sequence ID" value="ABX43926.1"/>
    <property type="molecule type" value="Genomic_DNA"/>
</dbReference>
<dbReference type="InterPro" id="IPR003439">
    <property type="entry name" value="ABC_transporter-like_ATP-bd"/>
</dbReference>
<dbReference type="KEGG" id="cpy:Cphy_3577"/>
<gene>
    <name evidence="5" type="ordered locus">Cphy_3577</name>
</gene>
<evidence type="ECO:0000259" key="4">
    <source>
        <dbReference type="PROSITE" id="PS50893"/>
    </source>
</evidence>
<feature type="domain" description="ABC transporter" evidence="4">
    <location>
        <begin position="8"/>
        <end position="237"/>
    </location>
</feature>
<dbReference type="InterPro" id="IPR051782">
    <property type="entry name" value="ABC_Transporter_VariousFunc"/>
</dbReference>
<dbReference type="GO" id="GO:0005524">
    <property type="term" value="F:ATP binding"/>
    <property type="evidence" value="ECO:0007669"/>
    <property type="project" value="UniProtKB-KW"/>
</dbReference>
<dbReference type="Pfam" id="PF00005">
    <property type="entry name" value="ABC_tran"/>
    <property type="match status" value="1"/>
</dbReference>
<dbReference type="InterPro" id="IPR003593">
    <property type="entry name" value="AAA+_ATPase"/>
</dbReference>
<dbReference type="HOGENOM" id="CLU_000604_1_2_9"/>
<reference evidence="6" key="1">
    <citation type="submission" date="2007-11" db="EMBL/GenBank/DDBJ databases">
        <title>Complete genome sequence of Clostridium phytofermentans ISDg.</title>
        <authorList>
            <person name="Leschine S.B."/>
            <person name="Warnick T.A."/>
            <person name="Blanchard J.L."/>
            <person name="Schnell D.J."/>
            <person name="Petit E.L."/>
            <person name="LaTouf W.G."/>
            <person name="Copeland A."/>
            <person name="Lucas S."/>
            <person name="Lapidus A."/>
            <person name="Barry K."/>
            <person name="Glavina del Rio T."/>
            <person name="Dalin E."/>
            <person name="Tice H."/>
            <person name="Pitluck S."/>
            <person name="Kiss H."/>
            <person name="Brettin T."/>
            <person name="Bruce D."/>
            <person name="Detter J.C."/>
            <person name="Han C."/>
            <person name="Kuske C."/>
            <person name="Schmutz J."/>
            <person name="Larimer F."/>
            <person name="Land M."/>
            <person name="Hauser L."/>
            <person name="Kyrpides N."/>
            <person name="Kim E.A."/>
            <person name="Richardson P."/>
        </authorList>
    </citation>
    <scope>NUCLEOTIDE SEQUENCE [LARGE SCALE GENOMIC DNA]</scope>
    <source>
        <strain evidence="6">ATCC 700394 / DSM 18823 / ISDg</strain>
    </source>
</reference>
<accession>A9KIR3</accession>
<name>A9KIR3_LACP7</name>
<keyword evidence="3" id="KW-0067">ATP-binding</keyword>
<keyword evidence="2" id="KW-0547">Nucleotide-binding</keyword>
<dbReference type="PANTHER" id="PTHR42939">
    <property type="entry name" value="ABC TRANSPORTER ATP-BINDING PROTEIN ALBC-RELATED"/>
    <property type="match status" value="1"/>
</dbReference>
<dbReference type="Gene3D" id="3.40.50.300">
    <property type="entry name" value="P-loop containing nucleotide triphosphate hydrolases"/>
    <property type="match status" value="1"/>
</dbReference>
<dbReference type="InterPro" id="IPR027417">
    <property type="entry name" value="P-loop_NTPase"/>
</dbReference>
<dbReference type="InterPro" id="IPR017871">
    <property type="entry name" value="ABC_transporter-like_CS"/>
</dbReference>
<dbReference type="PROSITE" id="PS00211">
    <property type="entry name" value="ABC_TRANSPORTER_1"/>
    <property type="match status" value="1"/>
</dbReference>
<dbReference type="STRING" id="357809.Cphy_3577"/>
<dbReference type="eggNOG" id="COG4152">
    <property type="taxonomic scope" value="Bacteria"/>
</dbReference>
<keyword evidence="6" id="KW-1185">Reference proteome</keyword>
<dbReference type="OrthoDB" id="9801987at2"/>